<dbReference type="SUPFAM" id="SSF47954">
    <property type="entry name" value="Cyclin-like"/>
    <property type="match status" value="2"/>
</dbReference>
<evidence type="ECO:0000256" key="4">
    <source>
        <dbReference type="ARBA" id="ARBA00022553"/>
    </source>
</evidence>
<evidence type="ECO:0000256" key="10">
    <source>
        <dbReference type="SAM" id="MobiDB-lite"/>
    </source>
</evidence>
<name>A0A8X6LDD1_TRICU</name>
<keyword evidence="8" id="KW-0539">Nucleus</keyword>
<keyword evidence="4" id="KW-0597">Phosphoprotein</keyword>
<evidence type="ECO:0000256" key="5">
    <source>
        <dbReference type="ARBA" id="ARBA00022853"/>
    </source>
</evidence>
<dbReference type="GO" id="GO:2000134">
    <property type="term" value="P:negative regulation of G1/S transition of mitotic cell cycle"/>
    <property type="evidence" value="ECO:0007669"/>
    <property type="project" value="TreeGrafter"/>
</dbReference>
<gene>
    <name evidence="14" type="primary">RBL1</name>
    <name evidence="14" type="ORF">TNCT_559951</name>
</gene>
<dbReference type="FunFam" id="1.10.472.140:FF:000001">
    <property type="entry name" value="Retinoblastoma-like 2, isoform CRA_a"/>
    <property type="match status" value="1"/>
</dbReference>
<dbReference type="OrthoDB" id="844594at2759"/>
<keyword evidence="5" id="KW-0156">Chromatin regulator</keyword>
<evidence type="ECO:0000256" key="2">
    <source>
        <dbReference type="ARBA" id="ARBA00009475"/>
    </source>
</evidence>
<keyword evidence="9" id="KW-0131">Cell cycle</keyword>
<evidence type="ECO:0000313" key="15">
    <source>
        <dbReference type="Proteomes" id="UP000887116"/>
    </source>
</evidence>
<keyword evidence="3" id="KW-0678">Repressor</keyword>
<feature type="domain" description="Cyclin-like" evidence="11">
    <location>
        <begin position="786"/>
        <end position="968"/>
    </location>
</feature>
<keyword evidence="15" id="KW-1185">Reference proteome</keyword>
<dbReference type="Pfam" id="PF01857">
    <property type="entry name" value="RB_B"/>
    <property type="match status" value="1"/>
</dbReference>
<sequence length="1102" mass="124330">MTPNEQEVRDKFLELCADLNMDGNATDEAWQSFLKISNTYTLEGDALHWLACALYVACRTCAVPTVKGSLVEGNYVSLTRLLRSCKFSLVQFFSKMKKWADMANLPKEMRDKVDRLERSFNVSTVIFKKFEPIFCDIFKDPFKDPPRPARSRKQRRIPCTSSEVFAFCWTLFIRVKGHFPAISEDLVNSFHLLLCCVDLMYSNALLAQKKDILNPNFIGLPPGFDTKEFEVPSEPPCIIDLLCNKHQGIAVEAKGIKEHWWKPYLKKLMEKKIIKGKIDFLTGLLDTNNFEPNSKAINKEYEEHVLNVGDFDERIFLGENASEEIGTPAKGYLHPGISELAEKMKEMKGNLQQYIQETKSLLPSTPLTGRKYLKDKDAAYITPVSTATQGVSRLQKLLLGREASPNDVLRSIFQECSVNPEEKIVNRVKEMGEIFCTCYAMPSEDHIGSHTEFAKKRLSLGENLYYKALEDIMLLEQKRLPPKTDFSNMLDLDAFHRSLFACCLEIVIFSYNSQRSFPWVLQIFNLQPYYFYKVIELLIRAEDGLSRDVVKHLNHIEEQILESMAWKTESPLWTAIETSGLNVPSCEDVSLPHPPNSNFHHSSQLVSSPLAHPAVRRVTSERKNPQSPVGLSERFQSPAPAAMSSARRRLFATTSASSTGQLTLSTTQTVVDNISGAETTIINNSPIMNPGRNVTIILQQVQSDNGITYLPAQITRSPLTQGNQQVTCVKTAVTSDNTGNSSVPSSVAVTAPTTTQAKTPSETMVKPKRTGSLALFFRKVYHLAGVRLKELCDRLLIMDEELRRKIWTCFEYSIMKHTELMCDRHLDQLLMCAVYVICKVTKEDRSFQEIMKHYRLQPQAASHVYRSVLLASKGNKKRRNSGSSETSKDGSGSNSPVPSENSKSENTDKEEKESKRTEQLSTIRSSSTLPVPHPGSQPPTPTKLTGTGTHFEFEERGDLIKFYNKVYVPKLQKFAYKFSQTNNGLESPPLSPLPRLNAHPSSPWRRVSNKHSLYIAPLVNTQFPPSPGKPLSCCFNKSPAKDLRAINNFVKLGDKKVVKRLLQDDNDSENPPKRLCEDLTLRKIQDVITERQGGNNSNGLPE</sequence>
<dbReference type="GO" id="GO:0006325">
    <property type="term" value="P:chromatin organization"/>
    <property type="evidence" value="ECO:0007669"/>
    <property type="project" value="UniProtKB-KW"/>
</dbReference>
<dbReference type="GO" id="GO:0005667">
    <property type="term" value="C:transcription regulator complex"/>
    <property type="evidence" value="ECO:0007669"/>
    <property type="project" value="TreeGrafter"/>
</dbReference>
<evidence type="ECO:0000259" key="13">
    <source>
        <dbReference type="SMART" id="SM01368"/>
    </source>
</evidence>
<reference evidence="14" key="1">
    <citation type="submission" date="2020-07" db="EMBL/GenBank/DDBJ databases">
        <title>Multicomponent nature underlies the extraordinary mechanical properties of spider dragline silk.</title>
        <authorList>
            <person name="Kono N."/>
            <person name="Nakamura H."/>
            <person name="Mori M."/>
            <person name="Yoshida Y."/>
            <person name="Ohtoshi R."/>
            <person name="Malay A.D."/>
            <person name="Moran D.A.P."/>
            <person name="Tomita M."/>
            <person name="Numata K."/>
            <person name="Arakawa K."/>
        </authorList>
    </citation>
    <scope>NUCLEOTIDE SEQUENCE</scope>
</reference>
<feature type="region of interest" description="Disordered" evidence="10">
    <location>
        <begin position="873"/>
        <end position="948"/>
    </location>
</feature>
<keyword evidence="6" id="KW-0805">Transcription regulation</keyword>
<comment type="subcellular location">
    <subcellularLocation>
        <location evidence="1">Nucleus</location>
    </subcellularLocation>
</comment>
<dbReference type="InterPro" id="IPR002719">
    <property type="entry name" value="RB_B"/>
</dbReference>
<feature type="region of interest" description="Disordered" evidence="10">
    <location>
        <begin position="617"/>
        <end position="643"/>
    </location>
</feature>
<dbReference type="GO" id="GO:0030154">
    <property type="term" value="P:cell differentiation"/>
    <property type="evidence" value="ECO:0007669"/>
    <property type="project" value="TreeGrafter"/>
</dbReference>
<dbReference type="Gene3D" id="1.10.472.140">
    <property type="match status" value="1"/>
</dbReference>
<dbReference type="InterPro" id="IPR036915">
    <property type="entry name" value="Cyclin-like_sf"/>
</dbReference>
<feature type="domain" description="Retinoblastoma-associated protein N-terminal" evidence="12">
    <location>
        <begin position="61"/>
        <end position="203"/>
    </location>
</feature>
<dbReference type="SMART" id="SM00385">
    <property type="entry name" value="CYCLIN"/>
    <property type="match status" value="1"/>
</dbReference>
<dbReference type="Gene3D" id="1.10.472.10">
    <property type="entry name" value="Cyclin-like"/>
    <property type="match status" value="3"/>
</dbReference>
<feature type="domain" description="Retinoblastoma-associated protein A-box" evidence="13">
    <location>
        <begin position="382"/>
        <end position="576"/>
    </location>
</feature>
<dbReference type="Proteomes" id="UP000887116">
    <property type="component" value="Unassembled WGS sequence"/>
</dbReference>
<comment type="caution">
    <text evidence="14">The sequence shown here is derived from an EMBL/GenBank/DDBJ whole genome shotgun (WGS) entry which is preliminary data.</text>
</comment>
<dbReference type="PANTHER" id="PTHR13742">
    <property type="entry name" value="RETINOBLASTOMA-ASSOCIATED PROTEIN RB -RELATED"/>
    <property type="match status" value="1"/>
</dbReference>
<keyword evidence="7" id="KW-0804">Transcription</keyword>
<dbReference type="Pfam" id="PF11934">
    <property type="entry name" value="DUF3452"/>
    <property type="match status" value="1"/>
</dbReference>
<comment type="similarity">
    <text evidence="2">Belongs to the retinoblastoma protein (RB) family.</text>
</comment>
<evidence type="ECO:0000256" key="1">
    <source>
        <dbReference type="ARBA" id="ARBA00004123"/>
    </source>
</evidence>
<dbReference type="SMART" id="SM01367">
    <property type="entry name" value="DUF3452"/>
    <property type="match status" value="1"/>
</dbReference>
<dbReference type="InterPro" id="IPR013763">
    <property type="entry name" value="Cyclin-like_dom"/>
</dbReference>
<evidence type="ECO:0000256" key="8">
    <source>
        <dbReference type="ARBA" id="ARBA00023242"/>
    </source>
</evidence>
<dbReference type="Pfam" id="PF01858">
    <property type="entry name" value="RB_A"/>
    <property type="match status" value="1"/>
</dbReference>
<dbReference type="InterPro" id="IPR024599">
    <property type="entry name" value="RB_N"/>
</dbReference>
<dbReference type="InterPro" id="IPR028309">
    <property type="entry name" value="RB_fam"/>
</dbReference>
<dbReference type="GO" id="GO:0000785">
    <property type="term" value="C:chromatin"/>
    <property type="evidence" value="ECO:0007669"/>
    <property type="project" value="TreeGrafter"/>
</dbReference>
<feature type="compositionally biased region" description="Polar residues" evidence="10">
    <location>
        <begin position="919"/>
        <end position="929"/>
    </location>
</feature>
<feature type="compositionally biased region" description="Polar residues" evidence="10">
    <location>
        <begin position="881"/>
        <end position="901"/>
    </location>
</feature>
<feature type="compositionally biased region" description="Basic and acidic residues" evidence="10">
    <location>
        <begin position="902"/>
        <end position="918"/>
    </location>
</feature>
<organism evidence="14 15">
    <name type="scientific">Trichonephila clavata</name>
    <name type="common">Joro spider</name>
    <name type="synonym">Nephila clavata</name>
    <dbReference type="NCBI Taxonomy" id="2740835"/>
    <lineage>
        <taxon>Eukaryota</taxon>
        <taxon>Metazoa</taxon>
        <taxon>Ecdysozoa</taxon>
        <taxon>Arthropoda</taxon>
        <taxon>Chelicerata</taxon>
        <taxon>Arachnida</taxon>
        <taxon>Araneae</taxon>
        <taxon>Araneomorphae</taxon>
        <taxon>Entelegynae</taxon>
        <taxon>Araneoidea</taxon>
        <taxon>Nephilidae</taxon>
        <taxon>Trichonephila</taxon>
    </lineage>
</organism>
<dbReference type="FunFam" id="1.10.472.10:FF:000035">
    <property type="entry name" value="RB transcriptional corepressor-like 1"/>
    <property type="match status" value="1"/>
</dbReference>
<dbReference type="SMART" id="SM01368">
    <property type="entry name" value="RB_A"/>
    <property type="match status" value="1"/>
</dbReference>
<dbReference type="GO" id="GO:0000977">
    <property type="term" value="F:RNA polymerase II transcription regulatory region sequence-specific DNA binding"/>
    <property type="evidence" value="ECO:0007669"/>
    <property type="project" value="TreeGrafter"/>
</dbReference>
<dbReference type="GO" id="GO:0005634">
    <property type="term" value="C:nucleus"/>
    <property type="evidence" value="ECO:0007669"/>
    <property type="project" value="UniProtKB-SubCell"/>
</dbReference>
<evidence type="ECO:0000313" key="14">
    <source>
        <dbReference type="EMBL" id="GFR04362.1"/>
    </source>
</evidence>
<dbReference type="GO" id="GO:0006357">
    <property type="term" value="P:regulation of transcription by RNA polymerase II"/>
    <property type="evidence" value="ECO:0007669"/>
    <property type="project" value="InterPro"/>
</dbReference>
<evidence type="ECO:0000256" key="7">
    <source>
        <dbReference type="ARBA" id="ARBA00023163"/>
    </source>
</evidence>
<dbReference type="AlphaFoldDB" id="A0A8X6LDD1"/>
<evidence type="ECO:0000259" key="11">
    <source>
        <dbReference type="SMART" id="SM00385"/>
    </source>
</evidence>
<evidence type="ECO:0000256" key="9">
    <source>
        <dbReference type="ARBA" id="ARBA00023306"/>
    </source>
</evidence>
<evidence type="ECO:0000259" key="12">
    <source>
        <dbReference type="SMART" id="SM01367"/>
    </source>
</evidence>
<dbReference type="InterPro" id="IPR002720">
    <property type="entry name" value="RB_A"/>
</dbReference>
<protein>
    <submittedName>
        <fullName evidence="14">Retinoblastoma-like protein 1</fullName>
    </submittedName>
</protein>
<feature type="compositionally biased region" description="Pro residues" evidence="10">
    <location>
        <begin position="931"/>
        <end position="941"/>
    </location>
</feature>
<evidence type="ECO:0000256" key="3">
    <source>
        <dbReference type="ARBA" id="ARBA00022491"/>
    </source>
</evidence>
<dbReference type="EMBL" id="BMAO01015798">
    <property type="protein sequence ID" value="GFR04362.1"/>
    <property type="molecule type" value="Genomic_DNA"/>
</dbReference>
<proteinExistence type="inferred from homology"/>
<dbReference type="PANTHER" id="PTHR13742:SF17">
    <property type="entry name" value="RE32990P-RELATED"/>
    <property type="match status" value="1"/>
</dbReference>
<evidence type="ECO:0000256" key="6">
    <source>
        <dbReference type="ARBA" id="ARBA00023015"/>
    </source>
</evidence>
<accession>A0A8X6LDD1</accession>